<keyword evidence="2" id="KW-0813">Transport</keyword>
<comment type="subcellular location">
    <subcellularLocation>
        <location evidence="1">Periplasm</location>
    </subcellularLocation>
</comment>
<dbReference type="InterPro" id="IPR005948">
    <property type="entry name" value="ThiB-like"/>
</dbReference>
<sequence>MPAEEVMKTRLYISFFILFCSVTALLPAKGKADVPQERSREVVVYAYDSFAADWGPGAEIVKRFEEKTGYKCTLVSAGNAVQVLTRAVLEKKAPKADVLIGIDGNMVEAAKAQGVLAPYKRELAEKLIPADLVADKEWFVTPYDWSYFAFIYDTASSVPPPQSLSDLTKSMYAKKIILMDPRTSTPGLGFAAWTRAVFGDSYLDFWKALKPNILTMAPGWSEGYGLFTKGEAPLVISYTTSPAYHVEYDKTDRYQALIFPEGHIMQIEGAALVKGAPNEKGGKAFLDFLIGEKAQSVLPLTQWMYPVNPALVLPDCYRAAPKAGKALSVKAFDLEKTVHEITDLLAK</sequence>
<proteinExistence type="predicted"/>
<evidence type="ECO:0000256" key="2">
    <source>
        <dbReference type="ARBA" id="ARBA00022448"/>
    </source>
</evidence>
<keyword evidence="4" id="KW-0574">Periplasm</keyword>
<gene>
    <name evidence="5" type="ORF">HMPREF9193_00243</name>
</gene>
<dbReference type="PANTHER" id="PTHR30006:SF3">
    <property type="entry name" value="THIAMINE-BINDING PERIPLASMIC PROTEIN"/>
    <property type="match status" value="1"/>
</dbReference>
<dbReference type="Gene3D" id="3.40.190.10">
    <property type="entry name" value="Periplasmic binding protein-like II"/>
    <property type="match status" value="2"/>
</dbReference>
<dbReference type="Proteomes" id="UP000016649">
    <property type="component" value="Unassembled WGS sequence"/>
</dbReference>
<dbReference type="SUPFAM" id="SSF53850">
    <property type="entry name" value="Periplasmic binding protein-like II"/>
    <property type="match status" value="1"/>
</dbReference>
<evidence type="ECO:0000313" key="5">
    <source>
        <dbReference type="EMBL" id="ERJ94271.1"/>
    </source>
</evidence>
<keyword evidence="3" id="KW-0732">Signal</keyword>
<evidence type="ECO:0000256" key="3">
    <source>
        <dbReference type="ARBA" id="ARBA00022729"/>
    </source>
</evidence>
<protein>
    <submittedName>
        <fullName evidence="5">Thiamine/thiamine pyrophosphate ABC transporter</fullName>
    </submittedName>
</protein>
<evidence type="ECO:0000256" key="4">
    <source>
        <dbReference type="ARBA" id="ARBA00022764"/>
    </source>
</evidence>
<accession>A0ABN0P176</accession>
<organism evidence="5 6">
    <name type="scientific">Treponema lecithinolyticum ATCC 700332</name>
    <dbReference type="NCBI Taxonomy" id="1321815"/>
    <lineage>
        <taxon>Bacteria</taxon>
        <taxon>Pseudomonadati</taxon>
        <taxon>Spirochaetota</taxon>
        <taxon>Spirochaetia</taxon>
        <taxon>Spirochaetales</taxon>
        <taxon>Treponemataceae</taxon>
        <taxon>Treponema</taxon>
    </lineage>
</organism>
<dbReference type="EMBL" id="AWVH01000005">
    <property type="protein sequence ID" value="ERJ94271.1"/>
    <property type="molecule type" value="Genomic_DNA"/>
</dbReference>
<evidence type="ECO:0000313" key="6">
    <source>
        <dbReference type="Proteomes" id="UP000016649"/>
    </source>
</evidence>
<dbReference type="PANTHER" id="PTHR30006">
    <property type="entry name" value="THIAMINE-BINDING PERIPLASMIC PROTEIN-RELATED"/>
    <property type="match status" value="1"/>
</dbReference>
<dbReference type="NCBIfam" id="TIGR01254">
    <property type="entry name" value="sfuA"/>
    <property type="match status" value="1"/>
</dbReference>
<comment type="caution">
    <text evidence="5">The sequence shown here is derived from an EMBL/GenBank/DDBJ whole genome shotgun (WGS) entry which is preliminary data.</text>
</comment>
<name>A0ABN0P176_TRELE</name>
<reference evidence="5 6" key="1">
    <citation type="submission" date="2013-08" db="EMBL/GenBank/DDBJ databases">
        <authorList>
            <person name="Weinstock G."/>
            <person name="Sodergren E."/>
            <person name="Wylie T."/>
            <person name="Fulton L."/>
            <person name="Fulton R."/>
            <person name="Fronick C."/>
            <person name="O'Laughlin M."/>
            <person name="Godfrey J."/>
            <person name="Miner T."/>
            <person name="Herter B."/>
            <person name="Appelbaum E."/>
            <person name="Cordes M."/>
            <person name="Lek S."/>
            <person name="Wollam A."/>
            <person name="Pepin K.H."/>
            <person name="Palsikar V.B."/>
            <person name="Mitreva M."/>
            <person name="Wilson R.K."/>
        </authorList>
    </citation>
    <scope>NUCLEOTIDE SEQUENCE [LARGE SCALE GENOMIC DNA]</scope>
    <source>
        <strain evidence="5 6">ATCC 700332</strain>
    </source>
</reference>
<keyword evidence="6" id="KW-1185">Reference proteome</keyword>
<evidence type="ECO:0000256" key="1">
    <source>
        <dbReference type="ARBA" id="ARBA00004418"/>
    </source>
</evidence>
<dbReference type="CDD" id="cd13545">
    <property type="entry name" value="PBP2_TbpA"/>
    <property type="match status" value="1"/>
</dbReference>
<dbReference type="Pfam" id="PF13343">
    <property type="entry name" value="SBP_bac_6"/>
    <property type="match status" value="1"/>
</dbReference>